<organism evidence="1 2">
    <name type="scientific">Diphasiastrum complanatum</name>
    <name type="common">Issler's clubmoss</name>
    <name type="synonym">Lycopodium complanatum</name>
    <dbReference type="NCBI Taxonomy" id="34168"/>
    <lineage>
        <taxon>Eukaryota</taxon>
        <taxon>Viridiplantae</taxon>
        <taxon>Streptophyta</taxon>
        <taxon>Embryophyta</taxon>
        <taxon>Tracheophyta</taxon>
        <taxon>Lycopodiopsida</taxon>
        <taxon>Lycopodiales</taxon>
        <taxon>Lycopodiaceae</taxon>
        <taxon>Lycopodioideae</taxon>
        <taxon>Diphasiastrum</taxon>
    </lineage>
</organism>
<sequence>MSRAIIPLVAAAADCSNPHKLCAANAHESKQVCLRRRPTFVRRSKTSPRDGDRTIVGRCRAAGSGIVEDSKCRCFGSCWALFDHNRQLSSFSIDRIDRKLAVRAEKSGRKNSAEPGELNKASEMADMWERVSTSTKIFFMAFFWVFLFFGASAWDGKSTGGKSRRGPRK</sequence>
<comment type="caution">
    <text evidence="1">The sequence shown here is derived from an EMBL/GenBank/DDBJ whole genome shotgun (WGS) entry which is preliminary data.</text>
</comment>
<gene>
    <name evidence="1" type="ORF">O6H91_01G026200</name>
</gene>
<accession>A0ACC2EPB8</accession>
<name>A0ACC2EPB8_DIPCM</name>
<dbReference type="EMBL" id="CM055092">
    <property type="protein sequence ID" value="KAJ7568292.1"/>
    <property type="molecule type" value="Genomic_DNA"/>
</dbReference>
<evidence type="ECO:0000313" key="2">
    <source>
        <dbReference type="Proteomes" id="UP001162992"/>
    </source>
</evidence>
<keyword evidence="2" id="KW-1185">Reference proteome</keyword>
<evidence type="ECO:0000313" key="1">
    <source>
        <dbReference type="EMBL" id="KAJ7568292.1"/>
    </source>
</evidence>
<dbReference type="Proteomes" id="UP001162992">
    <property type="component" value="Chromosome 1"/>
</dbReference>
<protein>
    <submittedName>
        <fullName evidence="1">Uncharacterized protein</fullName>
    </submittedName>
</protein>
<reference evidence="2" key="1">
    <citation type="journal article" date="2024" name="Proc. Natl. Acad. Sci. U.S.A.">
        <title>Extraordinary preservation of gene collinearity over three hundred million years revealed in homosporous lycophytes.</title>
        <authorList>
            <person name="Li C."/>
            <person name="Wickell D."/>
            <person name="Kuo L.Y."/>
            <person name="Chen X."/>
            <person name="Nie B."/>
            <person name="Liao X."/>
            <person name="Peng D."/>
            <person name="Ji J."/>
            <person name="Jenkins J."/>
            <person name="Williams M."/>
            <person name="Shu S."/>
            <person name="Plott C."/>
            <person name="Barry K."/>
            <person name="Rajasekar S."/>
            <person name="Grimwood J."/>
            <person name="Han X."/>
            <person name="Sun S."/>
            <person name="Hou Z."/>
            <person name="He W."/>
            <person name="Dai G."/>
            <person name="Sun C."/>
            <person name="Schmutz J."/>
            <person name="Leebens-Mack J.H."/>
            <person name="Li F.W."/>
            <person name="Wang L."/>
        </authorList>
    </citation>
    <scope>NUCLEOTIDE SEQUENCE [LARGE SCALE GENOMIC DNA]</scope>
    <source>
        <strain evidence="2">cv. PW_Plant_1</strain>
    </source>
</reference>
<proteinExistence type="predicted"/>